<organism evidence="3 4">
    <name type="scientific">Paraglomus brasilianum</name>
    <dbReference type="NCBI Taxonomy" id="144538"/>
    <lineage>
        <taxon>Eukaryota</taxon>
        <taxon>Fungi</taxon>
        <taxon>Fungi incertae sedis</taxon>
        <taxon>Mucoromycota</taxon>
        <taxon>Glomeromycotina</taxon>
        <taxon>Glomeromycetes</taxon>
        <taxon>Paraglomerales</taxon>
        <taxon>Paraglomeraceae</taxon>
        <taxon>Paraglomus</taxon>
    </lineage>
</organism>
<dbReference type="SUPFAM" id="SSF55961">
    <property type="entry name" value="Bet v1-like"/>
    <property type="match status" value="2"/>
</dbReference>
<protein>
    <submittedName>
        <fullName evidence="3">10040_t:CDS:1</fullName>
    </submittedName>
</protein>
<evidence type="ECO:0000259" key="2">
    <source>
        <dbReference type="PROSITE" id="PS50848"/>
    </source>
</evidence>
<dbReference type="AlphaFoldDB" id="A0A9N9B2A7"/>
<dbReference type="CDD" id="cd00177">
    <property type="entry name" value="START"/>
    <property type="match status" value="2"/>
</dbReference>
<dbReference type="PANTHER" id="PTHR19308">
    <property type="entry name" value="PHOSPHATIDYLCHOLINE TRANSFER PROTEIN"/>
    <property type="match status" value="1"/>
</dbReference>
<accession>A0A9N9B2A7</accession>
<evidence type="ECO:0000313" key="4">
    <source>
        <dbReference type="Proteomes" id="UP000789739"/>
    </source>
</evidence>
<sequence>MDSSEDFITYDEDLSMGFDVSESEEPEPIIIDPALTSNSYNIKKAEDAMQTLKKFAKDDGWQQVIKHKSGVVVCLKAGVNKEKIPVFKGEGIIKGHSPQAVFAVIGMRKLWDDWYEEGNLVENLNDTTSLTYMVMKGLTGSKPRDLSLVEKIECLPTGTICFVSTSVETPKVPRISSKVRAVLKLNGWILEPLATDPPSTKVIYVLQTDVRGWVPGIVAKKYLARRPLVVNAINTYLQKNDPPAVIISTTPPPSHPPSRKPSKVQLRAARSLKGENPRSNRRRSISLTNQPPEISREVKNLVDISTPSPTIPETDTDSVDALHIDKMQAALAAFKKQVEDKSGWQFHTESKGVKTYMKDIPGKSMPMMRGEQTFKGQWTADDILAVINSLDFRPLWDDRFEDGEIIERLGSNDFLLRTSMKGSFLVSGRDMAVCATVDRDPVTGAIWTIGTSVVDSTIPETRKYVRADLDMAGWYLKPQFDSSGFVTAVDIVYVVGIDIKLDIVPSAILKQLSSQTPMCVGKVCDVIQKYGYPPYIRSTTGAVTYVKFDIKLSKYDLKLTDMSGGAVELRLCRKIYASGFDISIKPEVATVEVLANNTDVVSITIPAKPDCKDVSIKVTKNIESGFQMTYNGKYTIPVAGPKSFSETSSTRSTTLNEQVTSDKATSDTVTSDKVTSDEVTSDTVTSDEVTSDNTSSWSKSAQSRPIITVNPAFIRSTQETPRELLRKPSTDAERMAIFRDRLRKKSTFETAKPEKVETLKTTYESDDTIAATPVDNEKIISDVVIPLDRTQFNTHQVALMLAAMLLAFYTGKFSGCIANNTM</sequence>
<dbReference type="EMBL" id="CAJVPI010000558">
    <property type="protein sequence ID" value="CAG8549928.1"/>
    <property type="molecule type" value="Genomic_DNA"/>
</dbReference>
<dbReference type="GO" id="GO:0005737">
    <property type="term" value="C:cytoplasm"/>
    <property type="evidence" value="ECO:0007669"/>
    <property type="project" value="UniProtKB-ARBA"/>
</dbReference>
<feature type="compositionally biased region" description="Low complexity" evidence="1">
    <location>
        <begin position="643"/>
        <end position="654"/>
    </location>
</feature>
<dbReference type="Pfam" id="PF01852">
    <property type="entry name" value="START"/>
    <property type="match status" value="2"/>
</dbReference>
<dbReference type="Gene3D" id="3.30.530.20">
    <property type="match status" value="2"/>
</dbReference>
<feature type="region of interest" description="Disordered" evidence="1">
    <location>
        <begin position="641"/>
        <end position="703"/>
    </location>
</feature>
<gene>
    <name evidence="3" type="ORF">PBRASI_LOCUS5032</name>
</gene>
<dbReference type="SMART" id="SM00234">
    <property type="entry name" value="START"/>
    <property type="match status" value="1"/>
</dbReference>
<feature type="compositionally biased region" description="Low complexity" evidence="1">
    <location>
        <begin position="666"/>
        <end position="696"/>
    </location>
</feature>
<proteinExistence type="predicted"/>
<feature type="region of interest" description="Disordered" evidence="1">
    <location>
        <begin position="269"/>
        <end position="292"/>
    </location>
</feature>
<keyword evidence="4" id="KW-1185">Reference proteome</keyword>
<reference evidence="3" key="1">
    <citation type="submission" date="2021-06" db="EMBL/GenBank/DDBJ databases">
        <authorList>
            <person name="Kallberg Y."/>
            <person name="Tangrot J."/>
            <person name="Rosling A."/>
        </authorList>
    </citation>
    <scope>NUCLEOTIDE SEQUENCE</scope>
    <source>
        <strain evidence="3">BR232B</strain>
    </source>
</reference>
<feature type="domain" description="START" evidence="2">
    <location>
        <begin position="56"/>
        <end position="229"/>
    </location>
</feature>
<dbReference type="GO" id="GO:0008289">
    <property type="term" value="F:lipid binding"/>
    <property type="evidence" value="ECO:0007669"/>
    <property type="project" value="InterPro"/>
</dbReference>
<dbReference type="OrthoDB" id="196858at2759"/>
<name>A0A9N9B2A7_9GLOM</name>
<dbReference type="Proteomes" id="UP000789739">
    <property type="component" value="Unassembled WGS sequence"/>
</dbReference>
<dbReference type="InterPro" id="IPR002913">
    <property type="entry name" value="START_lipid-bd_dom"/>
</dbReference>
<evidence type="ECO:0000256" key="1">
    <source>
        <dbReference type="SAM" id="MobiDB-lite"/>
    </source>
</evidence>
<feature type="domain" description="START" evidence="2">
    <location>
        <begin position="340"/>
        <end position="511"/>
    </location>
</feature>
<dbReference type="InterPro" id="IPR023393">
    <property type="entry name" value="START-like_dom_sf"/>
</dbReference>
<dbReference type="InterPro" id="IPR051213">
    <property type="entry name" value="START_lipid_transfer"/>
</dbReference>
<dbReference type="PROSITE" id="PS50848">
    <property type="entry name" value="START"/>
    <property type="match status" value="2"/>
</dbReference>
<evidence type="ECO:0000313" key="3">
    <source>
        <dbReference type="EMBL" id="CAG8549928.1"/>
    </source>
</evidence>
<dbReference type="PANTHER" id="PTHR19308:SF14">
    <property type="entry name" value="START DOMAIN-CONTAINING PROTEIN"/>
    <property type="match status" value="1"/>
</dbReference>
<comment type="caution">
    <text evidence="3">The sequence shown here is derived from an EMBL/GenBank/DDBJ whole genome shotgun (WGS) entry which is preliminary data.</text>
</comment>